<evidence type="ECO:0000313" key="3">
    <source>
        <dbReference type="Proteomes" id="UP000887566"/>
    </source>
</evidence>
<organism evidence="3 4">
    <name type="scientific">Plectus sambesii</name>
    <dbReference type="NCBI Taxonomy" id="2011161"/>
    <lineage>
        <taxon>Eukaryota</taxon>
        <taxon>Metazoa</taxon>
        <taxon>Ecdysozoa</taxon>
        <taxon>Nematoda</taxon>
        <taxon>Chromadorea</taxon>
        <taxon>Plectida</taxon>
        <taxon>Plectina</taxon>
        <taxon>Plectoidea</taxon>
        <taxon>Plectidae</taxon>
        <taxon>Plectus</taxon>
    </lineage>
</organism>
<dbReference type="PROSITE" id="PS50102">
    <property type="entry name" value="RRM"/>
    <property type="match status" value="1"/>
</dbReference>
<dbReference type="Gene3D" id="3.30.70.330">
    <property type="match status" value="1"/>
</dbReference>
<evidence type="ECO:0000259" key="2">
    <source>
        <dbReference type="PROSITE" id="PS50102"/>
    </source>
</evidence>
<sequence>MTRESRHLHVANVPAVADDQRLVDFFSSFGRVQKINRLDANSAVVSFMDVRSAQKANGEHRFDADLLRASFYEQESAVNQSKK</sequence>
<dbReference type="AlphaFoldDB" id="A0A914W272"/>
<dbReference type="SUPFAM" id="SSF54928">
    <property type="entry name" value="RNA-binding domain, RBD"/>
    <property type="match status" value="1"/>
</dbReference>
<keyword evidence="3" id="KW-1185">Reference proteome</keyword>
<feature type="domain" description="RRM" evidence="2">
    <location>
        <begin position="6"/>
        <end position="74"/>
    </location>
</feature>
<evidence type="ECO:0000313" key="4">
    <source>
        <dbReference type="WBParaSite" id="PSAMB.scaffold2864size20832.g19404.t1"/>
    </source>
</evidence>
<dbReference type="GO" id="GO:0003723">
    <property type="term" value="F:RNA binding"/>
    <property type="evidence" value="ECO:0007669"/>
    <property type="project" value="UniProtKB-UniRule"/>
</dbReference>
<accession>A0A914W272</accession>
<name>A0A914W272_9BILA</name>
<dbReference type="Proteomes" id="UP000887566">
    <property type="component" value="Unplaced"/>
</dbReference>
<dbReference type="InterPro" id="IPR000504">
    <property type="entry name" value="RRM_dom"/>
</dbReference>
<dbReference type="WBParaSite" id="PSAMB.scaffold2864size20832.g19404.t1">
    <property type="protein sequence ID" value="PSAMB.scaffold2864size20832.g19404.t1"/>
    <property type="gene ID" value="PSAMB.scaffold2864size20832.g19404"/>
</dbReference>
<dbReference type="InterPro" id="IPR012677">
    <property type="entry name" value="Nucleotide-bd_a/b_plait_sf"/>
</dbReference>
<dbReference type="Pfam" id="PF00076">
    <property type="entry name" value="RRM_1"/>
    <property type="match status" value="1"/>
</dbReference>
<keyword evidence="1" id="KW-0694">RNA-binding</keyword>
<reference evidence="4" key="1">
    <citation type="submission" date="2022-11" db="UniProtKB">
        <authorList>
            <consortium name="WormBaseParasite"/>
        </authorList>
    </citation>
    <scope>IDENTIFICATION</scope>
</reference>
<proteinExistence type="predicted"/>
<evidence type="ECO:0000256" key="1">
    <source>
        <dbReference type="PROSITE-ProRule" id="PRU00176"/>
    </source>
</evidence>
<dbReference type="InterPro" id="IPR035979">
    <property type="entry name" value="RBD_domain_sf"/>
</dbReference>
<protein>
    <submittedName>
        <fullName evidence="4">RRM domain-containing protein</fullName>
    </submittedName>
</protein>